<accession>A0A915KG32</accession>
<reference evidence="2" key="1">
    <citation type="submission" date="2022-11" db="UniProtKB">
        <authorList>
            <consortium name="WormBaseParasite"/>
        </authorList>
    </citation>
    <scope>IDENTIFICATION</scope>
</reference>
<protein>
    <submittedName>
        <fullName evidence="2">Transposase</fullName>
    </submittedName>
</protein>
<evidence type="ECO:0000313" key="2">
    <source>
        <dbReference type="WBParaSite" id="nRc.2.0.1.t37340-RA"/>
    </source>
</evidence>
<name>A0A915KG32_ROMCU</name>
<keyword evidence="1" id="KW-1185">Reference proteome</keyword>
<dbReference type="WBParaSite" id="nRc.2.0.1.t37340-RA">
    <property type="protein sequence ID" value="nRc.2.0.1.t37340-RA"/>
    <property type="gene ID" value="nRc.2.0.1.g37340"/>
</dbReference>
<evidence type="ECO:0000313" key="1">
    <source>
        <dbReference type="Proteomes" id="UP000887565"/>
    </source>
</evidence>
<proteinExistence type="predicted"/>
<dbReference type="Proteomes" id="UP000887565">
    <property type="component" value="Unplaced"/>
</dbReference>
<sequence>MYIVRAENIVPHGLLKGLKRYRVRLEKNTTFARGQAKRFNNSINLEGQKNVAKDIFFRARNIGHK</sequence>
<organism evidence="1 2">
    <name type="scientific">Romanomermis culicivorax</name>
    <name type="common">Nematode worm</name>
    <dbReference type="NCBI Taxonomy" id="13658"/>
    <lineage>
        <taxon>Eukaryota</taxon>
        <taxon>Metazoa</taxon>
        <taxon>Ecdysozoa</taxon>
        <taxon>Nematoda</taxon>
        <taxon>Enoplea</taxon>
        <taxon>Dorylaimia</taxon>
        <taxon>Mermithida</taxon>
        <taxon>Mermithoidea</taxon>
        <taxon>Mermithidae</taxon>
        <taxon>Romanomermis</taxon>
    </lineage>
</organism>
<dbReference type="AlphaFoldDB" id="A0A915KG32"/>